<reference evidence="1" key="1">
    <citation type="submission" date="2019-04" db="EMBL/GenBank/DDBJ databases">
        <title>Genomic and proteomic characterization of cyanophage S-SCSM1 provides new insights into understanding the viral gene diversity and phage-host interactions.</title>
        <authorList>
            <person name="Wang Q."/>
            <person name="Xu Y."/>
            <person name="Jiao N."/>
            <person name="Zhang R."/>
        </authorList>
    </citation>
    <scope>NUCLEOTIDE SEQUENCE [LARGE SCALE GENOMIC DNA]</scope>
</reference>
<accession>A0A6M2ZHX6</accession>
<gene>
    <name evidence="1" type="ORF">SSCSM1_125</name>
</gene>
<protein>
    <submittedName>
        <fullName evidence="1">DNA beta-glucosyltransferase</fullName>
    </submittedName>
</protein>
<evidence type="ECO:0000313" key="1">
    <source>
        <dbReference type="EMBL" id="QFG06383.1"/>
    </source>
</evidence>
<organism evidence="1 2">
    <name type="scientific">Synechococcus phage S-SCSM1</name>
    <dbReference type="NCBI Taxonomy" id="2588487"/>
    <lineage>
        <taxon>Viruses</taxon>
        <taxon>Duplodnaviria</taxon>
        <taxon>Heunggongvirae</taxon>
        <taxon>Uroviricota</taxon>
        <taxon>Caudoviricetes</taxon>
        <taxon>Pantevenvirales</taxon>
        <taxon>Kyanoviridae</taxon>
        <taxon>Zhoulongquanvirus</taxon>
        <taxon>Zhoulongquanvirus esscess</taxon>
    </lineage>
</organism>
<name>A0A6M2ZHX6_9CAUD</name>
<evidence type="ECO:0000313" key="2">
    <source>
        <dbReference type="Proteomes" id="UP000515683"/>
    </source>
</evidence>
<dbReference type="Proteomes" id="UP000515683">
    <property type="component" value="Segment"/>
</dbReference>
<keyword evidence="2" id="KW-1185">Reference proteome</keyword>
<dbReference type="EMBL" id="MK867354">
    <property type="protein sequence ID" value="QFG06383.1"/>
    <property type="molecule type" value="Genomic_DNA"/>
</dbReference>
<proteinExistence type="predicted"/>
<sequence>MKIYIWGHKLHEHTHSYIHASYYKAFEYLGHEVYWIDSRDDLSQYDFSDSVFFTENFVKGGMPLRKDCKYITHHIDTKYLTDAGVPYENVLKLGNYLPSLEVHEKVDHLAYWDQSTRTLYQTWGTDLLPHEIDEDNPAKFSHSNKFLNYIGMMYEQGPWWAQSFADILWEKKNVVFKVFTQNASFEENLELIRSSYLCPDFRSDWHLQCGYIPCRIFKNISYGRVTGTNSPFVKRAFGDYVAYGGTPDTLLSNLLEADAGGDIDIREAMLFVKENHTFINRVNTILKFL</sequence>